<gene>
    <name evidence="7" type="primary">Otof</name>
    <name evidence="7" type="ORF">EVAR_66683_1</name>
</gene>
<evidence type="ECO:0000256" key="4">
    <source>
        <dbReference type="ARBA" id="ARBA00022989"/>
    </source>
</evidence>
<dbReference type="OrthoDB" id="270970at2759"/>
<evidence type="ECO:0000256" key="3">
    <source>
        <dbReference type="ARBA" id="ARBA00022737"/>
    </source>
</evidence>
<keyword evidence="3" id="KW-0677">Repeat</keyword>
<dbReference type="SUPFAM" id="SSF49562">
    <property type="entry name" value="C2 domain (Calcium/lipid-binding domain, CaLB)"/>
    <property type="match status" value="1"/>
</dbReference>
<dbReference type="AlphaFoldDB" id="A0A4C1ZI32"/>
<dbReference type="InterPro" id="IPR037721">
    <property type="entry name" value="Ferlin"/>
</dbReference>
<dbReference type="SMART" id="SM00239">
    <property type="entry name" value="C2"/>
    <property type="match status" value="1"/>
</dbReference>
<dbReference type="PANTHER" id="PTHR12546">
    <property type="entry name" value="FER-1-LIKE"/>
    <property type="match status" value="1"/>
</dbReference>
<dbReference type="InterPro" id="IPR000008">
    <property type="entry name" value="C2_dom"/>
</dbReference>
<evidence type="ECO:0000259" key="6">
    <source>
        <dbReference type="PROSITE" id="PS50004"/>
    </source>
</evidence>
<dbReference type="InterPro" id="IPR035892">
    <property type="entry name" value="C2_domain_sf"/>
</dbReference>
<evidence type="ECO:0000313" key="7">
    <source>
        <dbReference type="EMBL" id="GBP86774.1"/>
    </source>
</evidence>
<keyword evidence="8" id="KW-1185">Reference proteome</keyword>
<dbReference type="GO" id="GO:0016020">
    <property type="term" value="C:membrane"/>
    <property type="evidence" value="ECO:0007669"/>
    <property type="project" value="UniProtKB-SubCell"/>
</dbReference>
<evidence type="ECO:0000256" key="5">
    <source>
        <dbReference type="ARBA" id="ARBA00023136"/>
    </source>
</evidence>
<accession>A0A4C1ZI32</accession>
<comment type="subcellular location">
    <subcellularLocation>
        <location evidence="1">Membrane</location>
        <topology evidence="1">Single-pass membrane protein</topology>
    </subcellularLocation>
</comment>
<dbReference type="GO" id="GO:0007009">
    <property type="term" value="P:plasma membrane organization"/>
    <property type="evidence" value="ECO:0007669"/>
    <property type="project" value="TreeGrafter"/>
</dbReference>
<dbReference type="Proteomes" id="UP000299102">
    <property type="component" value="Unassembled WGS sequence"/>
</dbReference>
<dbReference type="EMBL" id="BGZK01001815">
    <property type="protein sequence ID" value="GBP86774.1"/>
    <property type="molecule type" value="Genomic_DNA"/>
</dbReference>
<dbReference type="PROSITE" id="PS50004">
    <property type="entry name" value="C2"/>
    <property type="match status" value="1"/>
</dbReference>
<reference evidence="7 8" key="1">
    <citation type="journal article" date="2019" name="Commun. Biol.">
        <title>The bagworm genome reveals a unique fibroin gene that provides high tensile strength.</title>
        <authorList>
            <person name="Kono N."/>
            <person name="Nakamura H."/>
            <person name="Ohtoshi R."/>
            <person name="Tomita M."/>
            <person name="Numata K."/>
            <person name="Arakawa K."/>
        </authorList>
    </citation>
    <scope>NUCLEOTIDE SEQUENCE [LARGE SCALE GENOMIC DNA]</scope>
</reference>
<sequence>MERGQNLLISTDPHDSFQSARDVCHSARVTKRERRRAPTLRIENEYDPEVVPQYFQVTVNVLEAKNLAWAHPQTATSYVVVALGKKRRRSHWRKNMEEPYYREYFVFELYTSLRDVQRKSIRLAVMESRRCWPSRLLGEANVDLSAIWEQPCCCATDLSVRSGNRAQGGIKFVRRPHCTAPALQCGRVLRVVCIVYSQ</sequence>
<feature type="domain" description="C2" evidence="6">
    <location>
        <begin position="36"/>
        <end position="157"/>
    </location>
</feature>
<keyword evidence="5" id="KW-0472">Membrane</keyword>
<protein>
    <submittedName>
        <fullName evidence="7">Otoferlin</fullName>
    </submittedName>
</protein>
<proteinExistence type="predicted"/>
<evidence type="ECO:0000256" key="2">
    <source>
        <dbReference type="ARBA" id="ARBA00022692"/>
    </source>
</evidence>
<organism evidence="7 8">
    <name type="scientific">Eumeta variegata</name>
    <name type="common">Bagworm moth</name>
    <name type="synonym">Eumeta japonica</name>
    <dbReference type="NCBI Taxonomy" id="151549"/>
    <lineage>
        <taxon>Eukaryota</taxon>
        <taxon>Metazoa</taxon>
        <taxon>Ecdysozoa</taxon>
        <taxon>Arthropoda</taxon>
        <taxon>Hexapoda</taxon>
        <taxon>Insecta</taxon>
        <taxon>Pterygota</taxon>
        <taxon>Neoptera</taxon>
        <taxon>Endopterygota</taxon>
        <taxon>Lepidoptera</taxon>
        <taxon>Glossata</taxon>
        <taxon>Ditrysia</taxon>
        <taxon>Tineoidea</taxon>
        <taxon>Psychidae</taxon>
        <taxon>Oiketicinae</taxon>
        <taxon>Eumeta</taxon>
    </lineage>
</organism>
<name>A0A4C1ZI32_EUMVA</name>
<evidence type="ECO:0000313" key="8">
    <source>
        <dbReference type="Proteomes" id="UP000299102"/>
    </source>
</evidence>
<keyword evidence="4" id="KW-1133">Transmembrane helix</keyword>
<comment type="caution">
    <text evidence="7">The sequence shown here is derived from an EMBL/GenBank/DDBJ whole genome shotgun (WGS) entry which is preliminary data.</text>
</comment>
<dbReference type="Pfam" id="PF00168">
    <property type="entry name" value="C2"/>
    <property type="match status" value="1"/>
</dbReference>
<evidence type="ECO:0000256" key="1">
    <source>
        <dbReference type="ARBA" id="ARBA00004167"/>
    </source>
</evidence>
<dbReference type="PANTHER" id="PTHR12546:SF60">
    <property type="entry name" value="MISFIRE, ISOFORM F"/>
    <property type="match status" value="1"/>
</dbReference>
<dbReference type="Gene3D" id="2.60.40.150">
    <property type="entry name" value="C2 domain"/>
    <property type="match status" value="1"/>
</dbReference>
<keyword evidence="2" id="KW-0812">Transmembrane</keyword>